<proteinExistence type="predicted"/>
<protein>
    <submittedName>
        <fullName evidence="1">Uncharacterized protein</fullName>
    </submittedName>
</protein>
<dbReference type="EMBL" id="JYDT01000067">
    <property type="protein sequence ID" value="KRY86671.1"/>
    <property type="molecule type" value="Genomic_DNA"/>
</dbReference>
<evidence type="ECO:0000313" key="1">
    <source>
        <dbReference type="EMBL" id="KRY86671.1"/>
    </source>
</evidence>
<name>A0A0V1FLN5_TRIPS</name>
<keyword evidence="2" id="KW-1185">Reference proteome</keyword>
<gene>
    <name evidence="1" type="ORF">T4D_723</name>
</gene>
<comment type="caution">
    <text evidence="1">The sequence shown here is derived from an EMBL/GenBank/DDBJ whole genome shotgun (WGS) entry which is preliminary data.</text>
</comment>
<reference evidence="1 2" key="1">
    <citation type="submission" date="2015-01" db="EMBL/GenBank/DDBJ databases">
        <title>Evolution of Trichinella species and genotypes.</title>
        <authorList>
            <person name="Korhonen P.K."/>
            <person name="Edoardo P."/>
            <person name="Giuseppe L.R."/>
            <person name="Gasser R.B."/>
        </authorList>
    </citation>
    <scope>NUCLEOTIDE SEQUENCE [LARGE SCALE GENOMIC DNA]</scope>
    <source>
        <strain evidence="1">ISS470</strain>
    </source>
</reference>
<accession>A0A0V1FLN5</accession>
<dbReference type="Proteomes" id="UP000054995">
    <property type="component" value="Unassembled WGS sequence"/>
</dbReference>
<sequence>MFWVIKCILFLSENVAGGEHSRELRFHTGPLLTLSRQVVFYLVSSLTPFSLNGPNAPRTLHTMALETGWIILSWPCRAKNRSRARCVVRLNTNSKWIARGEEVIAVKRQIYTFLTEFPSRAYKGPTKSRPTISDRLLHSNAECADLSPTASLTGVSLTIELDI</sequence>
<dbReference type="OrthoDB" id="5935290at2759"/>
<organism evidence="1 2">
    <name type="scientific">Trichinella pseudospiralis</name>
    <name type="common">Parasitic roundworm</name>
    <dbReference type="NCBI Taxonomy" id="6337"/>
    <lineage>
        <taxon>Eukaryota</taxon>
        <taxon>Metazoa</taxon>
        <taxon>Ecdysozoa</taxon>
        <taxon>Nematoda</taxon>
        <taxon>Enoplea</taxon>
        <taxon>Dorylaimia</taxon>
        <taxon>Trichinellida</taxon>
        <taxon>Trichinellidae</taxon>
        <taxon>Trichinella</taxon>
    </lineage>
</organism>
<evidence type="ECO:0000313" key="2">
    <source>
        <dbReference type="Proteomes" id="UP000054995"/>
    </source>
</evidence>